<dbReference type="EMBL" id="BMPO01000001">
    <property type="protein sequence ID" value="GGJ82495.1"/>
    <property type="molecule type" value="Genomic_DNA"/>
</dbReference>
<sequence>MSALTDSKHAREGLSVTDGVAVVVGVVVGIGIFGFPPMVAQHVETPLAYLGLWLAGGLFMLVGALCYAELGSSYPSEGGEYHYLRKAFGGQLALLFAWARGTVIQTGAIAVVAFIYGEYAQGLLPLGPNGANWHALFSVLALTALNVLGTRESKRLQVTLSLLTVFAVSGVAIAGILIGNEPLAPAQLPSGGPSLGVLGMGMVFVLLTYGGWNEAAYLTGELKNPERNVARVLVIGTLIVTGLYLLSNFAFLQIFGLEGLRQTSAVGADLMSTVAGPWASVALSLIICIAALSTLNATILTGARVYYAIGRDVPRFAMLGEWNDRGSTPVRALLVQAGITLILLLFGALSEDSVNSMVAYTAPVFWFFMFMVTLSLLRLRQLDKRRERPFSVPLFPWLPLLFAAVCLGLFWSSTLYAGTGALLGLVVLAAGLPLLAMRNPVPIGTR</sequence>
<evidence type="ECO:0000313" key="7">
    <source>
        <dbReference type="Proteomes" id="UP000635983"/>
    </source>
</evidence>
<dbReference type="PANTHER" id="PTHR11785:SF512">
    <property type="entry name" value="SOBREMESA, ISOFORM B"/>
    <property type="match status" value="1"/>
</dbReference>
<dbReference type="GO" id="GO:0016020">
    <property type="term" value="C:membrane"/>
    <property type="evidence" value="ECO:0007669"/>
    <property type="project" value="UniProtKB-SubCell"/>
</dbReference>
<keyword evidence="3 5" id="KW-1133">Transmembrane helix</keyword>
<keyword evidence="4 5" id="KW-0472">Membrane</keyword>
<dbReference type="InterPro" id="IPR002293">
    <property type="entry name" value="AA/rel_permease1"/>
</dbReference>
<dbReference type="RefSeq" id="WP_188981599.1">
    <property type="nucleotide sequence ID" value="NZ_BMPO01000001.1"/>
</dbReference>
<dbReference type="Pfam" id="PF13520">
    <property type="entry name" value="AA_permease_2"/>
    <property type="match status" value="1"/>
</dbReference>
<accession>A0A917PKP0</accession>
<feature type="transmembrane region" description="Helical" evidence="5">
    <location>
        <begin position="389"/>
        <end position="410"/>
    </location>
</feature>
<keyword evidence="2 5" id="KW-0812">Transmembrane</keyword>
<feature type="transmembrane region" description="Helical" evidence="5">
    <location>
        <begin position="131"/>
        <end position="148"/>
    </location>
</feature>
<organism evidence="6 7">
    <name type="scientific">Pseudomonas matsuisoli</name>
    <dbReference type="NCBI Taxonomy" id="1515666"/>
    <lineage>
        <taxon>Bacteria</taxon>
        <taxon>Pseudomonadati</taxon>
        <taxon>Pseudomonadota</taxon>
        <taxon>Gammaproteobacteria</taxon>
        <taxon>Pseudomonadales</taxon>
        <taxon>Pseudomonadaceae</taxon>
        <taxon>Pseudomonas</taxon>
    </lineage>
</organism>
<protein>
    <submittedName>
        <fullName evidence="6">Amino acid permease</fullName>
    </submittedName>
</protein>
<dbReference type="Proteomes" id="UP000635983">
    <property type="component" value="Unassembled WGS sequence"/>
</dbReference>
<feature type="transmembrane region" description="Helical" evidence="5">
    <location>
        <begin position="232"/>
        <end position="256"/>
    </location>
</feature>
<proteinExistence type="predicted"/>
<comment type="subcellular location">
    <subcellularLocation>
        <location evidence="1">Membrane</location>
        <topology evidence="1">Multi-pass membrane protein</topology>
    </subcellularLocation>
</comment>
<feature type="transmembrane region" description="Helical" evidence="5">
    <location>
        <begin position="47"/>
        <end position="71"/>
    </location>
</feature>
<feature type="transmembrane region" description="Helical" evidence="5">
    <location>
        <begin position="191"/>
        <end position="212"/>
    </location>
</feature>
<evidence type="ECO:0000256" key="2">
    <source>
        <dbReference type="ARBA" id="ARBA00022692"/>
    </source>
</evidence>
<evidence type="ECO:0000256" key="3">
    <source>
        <dbReference type="ARBA" id="ARBA00022989"/>
    </source>
</evidence>
<comment type="caution">
    <text evidence="6">The sequence shown here is derived from an EMBL/GenBank/DDBJ whole genome shotgun (WGS) entry which is preliminary data.</text>
</comment>
<reference evidence="6" key="1">
    <citation type="journal article" date="2014" name="Int. J. Syst. Evol. Microbiol.">
        <title>Complete genome sequence of Corynebacterium casei LMG S-19264T (=DSM 44701T), isolated from a smear-ripened cheese.</title>
        <authorList>
            <consortium name="US DOE Joint Genome Institute (JGI-PGF)"/>
            <person name="Walter F."/>
            <person name="Albersmeier A."/>
            <person name="Kalinowski J."/>
            <person name="Ruckert C."/>
        </authorList>
    </citation>
    <scope>NUCLEOTIDE SEQUENCE</scope>
    <source>
        <strain evidence="6">JCM 30078</strain>
    </source>
</reference>
<reference evidence="6" key="2">
    <citation type="submission" date="2020-09" db="EMBL/GenBank/DDBJ databases">
        <authorList>
            <person name="Sun Q."/>
            <person name="Ohkuma M."/>
        </authorList>
    </citation>
    <scope>NUCLEOTIDE SEQUENCE</scope>
    <source>
        <strain evidence="6">JCM 30078</strain>
    </source>
</reference>
<feature type="transmembrane region" description="Helical" evidence="5">
    <location>
        <begin position="276"/>
        <end position="309"/>
    </location>
</feature>
<feature type="transmembrane region" description="Helical" evidence="5">
    <location>
        <begin position="356"/>
        <end position="377"/>
    </location>
</feature>
<feature type="transmembrane region" description="Helical" evidence="5">
    <location>
        <begin position="416"/>
        <end position="436"/>
    </location>
</feature>
<feature type="transmembrane region" description="Helical" evidence="5">
    <location>
        <begin position="12"/>
        <end position="35"/>
    </location>
</feature>
<evidence type="ECO:0000256" key="4">
    <source>
        <dbReference type="ARBA" id="ARBA00023136"/>
    </source>
</evidence>
<evidence type="ECO:0000256" key="5">
    <source>
        <dbReference type="SAM" id="Phobius"/>
    </source>
</evidence>
<dbReference type="AlphaFoldDB" id="A0A917PKP0"/>
<feature type="transmembrane region" description="Helical" evidence="5">
    <location>
        <begin position="330"/>
        <end position="350"/>
    </location>
</feature>
<evidence type="ECO:0000313" key="6">
    <source>
        <dbReference type="EMBL" id="GGJ82495.1"/>
    </source>
</evidence>
<dbReference type="PIRSF" id="PIRSF006060">
    <property type="entry name" value="AA_transporter"/>
    <property type="match status" value="1"/>
</dbReference>
<name>A0A917PKP0_9PSED</name>
<evidence type="ECO:0000256" key="1">
    <source>
        <dbReference type="ARBA" id="ARBA00004141"/>
    </source>
</evidence>
<dbReference type="PANTHER" id="PTHR11785">
    <property type="entry name" value="AMINO ACID TRANSPORTER"/>
    <property type="match status" value="1"/>
</dbReference>
<dbReference type="InterPro" id="IPR050598">
    <property type="entry name" value="AminoAcid_Transporter"/>
</dbReference>
<feature type="transmembrane region" description="Helical" evidence="5">
    <location>
        <begin position="160"/>
        <end position="179"/>
    </location>
</feature>
<gene>
    <name evidence="6" type="ORF">GCM10009304_05570</name>
</gene>
<dbReference type="Gene3D" id="1.20.1740.10">
    <property type="entry name" value="Amino acid/polyamine transporter I"/>
    <property type="match status" value="1"/>
</dbReference>
<feature type="transmembrane region" description="Helical" evidence="5">
    <location>
        <begin position="92"/>
        <end position="116"/>
    </location>
</feature>
<dbReference type="GO" id="GO:0015179">
    <property type="term" value="F:L-amino acid transmembrane transporter activity"/>
    <property type="evidence" value="ECO:0007669"/>
    <property type="project" value="TreeGrafter"/>
</dbReference>
<keyword evidence="7" id="KW-1185">Reference proteome</keyword>